<gene>
    <name evidence="4" type="primary">POL5</name>
    <name evidence="4" type="ORF">KQ657_002189</name>
</gene>
<evidence type="ECO:0000313" key="5">
    <source>
        <dbReference type="Proteomes" id="UP000790833"/>
    </source>
</evidence>
<evidence type="ECO:0000256" key="3">
    <source>
        <dbReference type="SAM" id="MobiDB-lite"/>
    </source>
</evidence>
<feature type="region of interest" description="Disordered" evidence="3">
    <location>
        <begin position="724"/>
        <end position="820"/>
    </location>
</feature>
<keyword evidence="5" id="KW-1185">Reference proteome</keyword>
<dbReference type="OrthoDB" id="342531at2759"/>
<dbReference type="Proteomes" id="UP000790833">
    <property type="component" value="Unassembled WGS sequence"/>
</dbReference>
<reference evidence="4" key="1">
    <citation type="submission" date="2021-03" db="EMBL/GenBank/DDBJ databases">
        <authorList>
            <person name="Palmer J.M."/>
        </authorList>
    </citation>
    <scope>NUCLEOTIDE SEQUENCE</scope>
    <source>
        <strain evidence="4">ARV_011</strain>
    </source>
</reference>
<comment type="caution">
    <text evidence="4">The sequence shown here is derived from an EMBL/GenBank/DDBJ whole genome shotgun (WGS) entry which is preliminary data.</text>
</comment>
<evidence type="ECO:0000256" key="2">
    <source>
        <dbReference type="ARBA" id="ARBA00023242"/>
    </source>
</evidence>
<dbReference type="AlphaFoldDB" id="A0A9P7VDF9"/>
<feature type="compositionally biased region" description="Basic residues" evidence="3">
    <location>
        <begin position="290"/>
        <end position="306"/>
    </location>
</feature>
<dbReference type="GO" id="GO:0003887">
    <property type="term" value="F:DNA-directed DNA polymerase activity"/>
    <property type="evidence" value="ECO:0007669"/>
    <property type="project" value="UniProtKB-KW"/>
</dbReference>
<organism evidence="4 5">
    <name type="scientific">Scheffersomyces spartinae</name>
    <dbReference type="NCBI Taxonomy" id="45513"/>
    <lineage>
        <taxon>Eukaryota</taxon>
        <taxon>Fungi</taxon>
        <taxon>Dikarya</taxon>
        <taxon>Ascomycota</taxon>
        <taxon>Saccharomycotina</taxon>
        <taxon>Pichiomycetes</taxon>
        <taxon>Debaryomycetaceae</taxon>
        <taxon>Scheffersomyces</taxon>
    </lineage>
</organism>
<dbReference type="Pfam" id="PF04931">
    <property type="entry name" value="DNA_pol_phi"/>
    <property type="match status" value="1"/>
</dbReference>
<keyword evidence="4" id="KW-0548">Nucleotidyltransferase</keyword>
<dbReference type="PANTHER" id="PTHR13213:SF2">
    <property type="entry name" value="MYB-BINDING PROTEIN 1A"/>
    <property type="match status" value="1"/>
</dbReference>
<keyword evidence="2" id="KW-0539">Nucleus</keyword>
<dbReference type="InterPro" id="IPR007015">
    <property type="entry name" value="DNA_pol_V/MYBBP1A"/>
</dbReference>
<protein>
    <submittedName>
        <fullName evidence="4">DNA-directed DNA polymerase</fullName>
    </submittedName>
</protein>
<feature type="compositionally biased region" description="Acidic residues" evidence="3">
    <location>
        <begin position="806"/>
        <end position="820"/>
    </location>
</feature>
<evidence type="ECO:0000256" key="1">
    <source>
        <dbReference type="ARBA" id="ARBA00004123"/>
    </source>
</evidence>
<dbReference type="GeneID" id="66115563"/>
<dbReference type="PANTHER" id="PTHR13213">
    <property type="entry name" value="MYB-BINDING PROTEIN 1A FAMILY MEMBER"/>
    <property type="match status" value="1"/>
</dbReference>
<dbReference type="RefSeq" id="XP_043051349.1">
    <property type="nucleotide sequence ID" value="XM_043192961.1"/>
</dbReference>
<proteinExistence type="predicted"/>
<feature type="region of interest" description="Disordered" evidence="3">
    <location>
        <begin position="283"/>
        <end position="317"/>
    </location>
</feature>
<comment type="subcellular location">
    <subcellularLocation>
        <location evidence="1">Nucleus</location>
    </subcellularLocation>
</comment>
<dbReference type="GO" id="GO:0006355">
    <property type="term" value="P:regulation of DNA-templated transcription"/>
    <property type="evidence" value="ECO:0007669"/>
    <property type="project" value="InterPro"/>
</dbReference>
<evidence type="ECO:0000313" key="4">
    <source>
        <dbReference type="EMBL" id="KAG7195804.1"/>
    </source>
</evidence>
<feature type="compositionally biased region" description="Acidic residues" evidence="3">
    <location>
        <begin position="734"/>
        <end position="771"/>
    </location>
</feature>
<name>A0A9P7VDF9_9ASCO</name>
<keyword evidence="4" id="KW-0239">DNA-directed DNA polymerase</keyword>
<accession>A0A9P7VDF9</accession>
<dbReference type="GO" id="GO:0000182">
    <property type="term" value="F:rDNA binding"/>
    <property type="evidence" value="ECO:0007669"/>
    <property type="project" value="TreeGrafter"/>
</dbReference>
<dbReference type="EMBL" id="JAHMUF010000002">
    <property type="protein sequence ID" value="KAG7195804.1"/>
    <property type="molecule type" value="Genomic_DNA"/>
</dbReference>
<keyword evidence="4" id="KW-0808">Transferase</keyword>
<dbReference type="GO" id="GO:0005730">
    <property type="term" value="C:nucleolus"/>
    <property type="evidence" value="ECO:0007669"/>
    <property type="project" value="InterPro"/>
</dbReference>
<sequence length="1028" mass="117420">MPVLKDHYYRLASEQPKERLEAATALVQELTNENEKEDWDYALNRLTKGLITTRQSARFGFSLALTEIIRALITDKCELTIVEYLDLLVNTTGVKLSMKGKEMRSVLFGRLFGLHALINSGVLLSATDIEPHTRFISILVELAGTKSWLRETAMFTCCQYVRLVNDSTLEITDEIKVQVLQAVNDNNLNLSTEGVAIYLVVDDSTLAQNILNPRPNWKSGHPFAKGNTSVLAKALKDVDVVEDIDAEESPKKKLSQKGSWQPRIPFVWDMILEHYNKYQDDEQLEETVKGKKRSKSENKKSKKKQKKIQESSSSSSSDISIGEFWKAAVDETFFSEKSSHERKYWGFDIFNKFCKNLNSKMPVCCLITPNFMRTLINQNAQQNRMLNKIASKTITTIIEVSKSDSEKGFQLLTALVDESKGGRWNFDALSKSKTVDTLLSMKMLSLQLNQVVVLLKSIIEKNKQNENVLKWAADKFLLVVRTHKEQLEDDYRIFDDILNFILRLALFKSIDKTELETGEKLSSIFIEKLNSMLSEFISVQRQGTMSWSFYCCKQIQLFEEQGLELYTELDEELNAVKSETMILLDSFKDLSKLHAKKADQFYCFELLFSMVLVQLYTGDEEAVQVLNELKLCYEDIFVKDPNDEKLVDSSVVLTEVLLLFVSRKSTLLKKFSCIVWEKYLCRGVDSLGKPVLGADSFQLLYNILIARENKQGQKTLFEGGDEFVSENEAGSRSEDDDSNLESSDEEGDDEEEEEENDVEEEEKDDDNDDSANGDQLSKVDLETNKKLAAALGMPTQESGEIKFEDLSSDEGSDYESDSMDDEDMMAMDDQLSKIFKERQDALSSIETGNKRKADVVEAKEQVIFFKNRVLDLLEIFITVNPNSHFNLDMIKPLITLIGLTLDKNLGNKAHKLIKMKLGKCKVDEEDIKLFFTTQEERDLYLDSLVQLVEWIHEQLRSTKSTNQSHLLACNQSSLIVCKTLVRLNPHSLDTIIDIYSETMKIWAKSPKSIGQPSLFFDFINWLNSKRNN</sequence>